<dbReference type="SUPFAM" id="SSF110296">
    <property type="entry name" value="Oligoxyloglucan reducing end-specific cellobiohydrolase"/>
    <property type="match status" value="1"/>
</dbReference>
<dbReference type="AlphaFoldDB" id="A0ABD5SKP2"/>
<dbReference type="PANTHER" id="PTHR43739">
    <property type="entry name" value="XYLOGLUCANASE (EUROFUNG)"/>
    <property type="match status" value="1"/>
</dbReference>
<protein>
    <submittedName>
        <fullName evidence="3">WD40/YVTN/BNR-like repeat-containing protein</fullName>
    </submittedName>
</protein>
<dbReference type="Proteomes" id="UP001596383">
    <property type="component" value="Unassembled WGS sequence"/>
</dbReference>
<dbReference type="CDD" id="cd15482">
    <property type="entry name" value="Sialidase_non-viral"/>
    <property type="match status" value="1"/>
</dbReference>
<feature type="domain" description="Sortilin N-terminal" evidence="2">
    <location>
        <begin position="51"/>
        <end position="168"/>
    </location>
</feature>
<keyword evidence="4" id="KW-1185">Reference proteome</keyword>
<dbReference type="EMBL" id="JBHSWV010000065">
    <property type="protein sequence ID" value="MFC6764256.1"/>
    <property type="molecule type" value="Genomic_DNA"/>
</dbReference>
<dbReference type="InterPro" id="IPR052025">
    <property type="entry name" value="Xyloglucanase_GH74"/>
</dbReference>
<gene>
    <name evidence="3" type="ORF">ACFQE6_04110</name>
</gene>
<evidence type="ECO:0000313" key="4">
    <source>
        <dbReference type="Proteomes" id="UP001596383"/>
    </source>
</evidence>
<dbReference type="PANTHER" id="PTHR43739:SF5">
    <property type="entry name" value="EXO-ALPHA-SIALIDASE"/>
    <property type="match status" value="1"/>
</dbReference>
<proteinExistence type="predicted"/>
<dbReference type="InterPro" id="IPR031778">
    <property type="entry name" value="Sortilin_N"/>
</dbReference>
<dbReference type="Gene3D" id="2.130.10.10">
    <property type="entry name" value="YVTN repeat-like/Quinoprotein amine dehydrogenase"/>
    <property type="match status" value="1"/>
</dbReference>
<dbReference type="InterPro" id="IPR015943">
    <property type="entry name" value="WD40/YVTN_repeat-like_dom_sf"/>
</dbReference>
<dbReference type="RefSeq" id="WP_273737331.1">
    <property type="nucleotide sequence ID" value="NZ_JAQIVI010000065.1"/>
</dbReference>
<sequence length="311" mass="34316">MVVLIGTRDGVYRTATIPVEDAEQVLDSGDVPRVRMFSEIDGVFAATKTGLYRSMDNGRTWEDIGVPQEEVYSVVASPDGERLYAGTHPAYLYVSTDSGETWAELEGFQNLPSRDEWHTPRHRNEAHVRSLDVHPETPDRMIAGVEVGGVHISEDQGETWTERRDGVRDDVHHVFVLGPDKYVASCGDGLYRTRDAGQSWTRLDTELDHRYFREAFELDGRLYAAAARSPPGTWSGEGGADAVLLESTDRGEAYESVSYPGGPAEVILAWTDVNGRVLAGTNDGRLIGRNEDGMWTDTGMVPAGIRSLAVW</sequence>
<evidence type="ECO:0000256" key="1">
    <source>
        <dbReference type="ARBA" id="ARBA00022737"/>
    </source>
</evidence>
<accession>A0ABD5SKP2</accession>
<reference evidence="3 4" key="1">
    <citation type="journal article" date="2019" name="Int. J. Syst. Evol. Microbiol.">
        <title>The Global Catalogue of Microorganisms (GCM) 10K type strain sequencing project: providing services to taxonomists for standard genome sequencing and annotation.</title>
        <authorList>
            <consortium name="The Broad Institute Genomics Platform"/>
            <consortium name="The Broad Institute Genome Sequencing Center for Infectious Disease"/>
            <person name="Wu L."/>
            <person name="Ma J."/>
        </authorList>
    </citation>
    <scope>NUCLEOTIDE SEQUENCE [LARGE SCALE GENOMIC DNA]</scope>
    <source>
        <strain evidence="3 4">LMG 29247</strain>
    </source>
</reference>
<dbReference type="Pfam" id="PF15902">
    <property type="entry name" value="Sortilin-Vps10"/>
    <property type="match status" value="1"/>
</dbReference>
<keyword evidence="1" id="KW-0677">Repeat</keyword>
<comment type="caution">
    <text evidence="3">The sequence shown here is derived from an EMBL/GenBank/DDBJ whole genome shotgun (WGS) entry which is preliminary data.</text>
</comment>
<evidence type="ECO:0000259" key="2">
    <source>
        <dbReference type="Pfam" id="PF15902"/>
    </source>
</evidence>
<evidence type="ECO:0000313" key="3">
    <source>
        <dbReference type="EMBL" id="MFC6764256.1"/>
    </source>
</evidence>
<name>A0ABD5SKP2_9EURY</name>
<organism evidence="3 4">
    <name type="scientific">Natrinema soli</name>
    <dbReference type="NCBI Taxonomy" id="1930624"/>
    <lineage>
        <taxon>Archaea</taxon>
        <taxon>Methanobacteriati</taxon>
        <taxon>Methanobacteriota</taxon>
        <taxon>Stenosarchaea group</taxon>
        <taxon>Halobacteria</taxon>
        <taxon>Halobacteriales</taxon>
        <taxon>Natrialbaceae</taxon>
        <taxon>Natrinema</taxon>
    </lineage>
</organism>